<evidence type="ECO:0000313" key="2">
    <source>
        <dbReference type="Proteomes" id="UP001148662"/>
    </source>
</evidence>
<evidence type="ECO:0000313" key="1">
    <source>
        <dbReference type="EMBL" id="KAJ3552911.1"/>
    </source>
</evidence>
<sequence length="896" mass="99870">MPKRKRTVSNPIAPSTVVAETSSTAVASAVVQETPPARRRSSRAKKVKKAIVDEEIPWDYPNREDSPLTELEDDEFQEKSHKKSPGKRKRRKKVEEPVVYDIPPVERKYTNFKGRTCRLDTIRKNGLDFAKNLGLQNSRDLYKLIEWNEENNIRFLRVSSEMFPFASHKEHGYTLEYAKDELKRAGDLAKKLGHRLTTHPGQFTQLASPKENVVEASIRELDYHCQMLRYMGLDQNSVIIIHMGGVYGDKASTLERFKVNYTNKLTDEMKARVVLENDEMCYNADDLLPVCNELNIPIVLDYHHNWIYPSVHPLNELIPMINATWIRKGIKPKQHLSSPRPGCEEGTVMEKRAHADRCYSLPDELVLTPPPHGDGEESVEVDLMIEAKDKEQAVFLLYRIYDLAPVKHDNLRPEKAQKSRAEDAEGEEANNAEEAIVAKTARKTTRRRKVVKPTDEIQQGEAPTDQATASAAATKKRKSRKEKHAEDVNAASSALNVEDESTSLMNQEDTPVAVDGAKVKEIEGQEHPEAAVAAHEDGDGYTTPVMQSSTPPDVATPSNSLAPPSDTTNTQNSSSQSSLPISAPPVNRSPPRFKWSSILSRFTHPIALAYLYRTIILFTLPNHYESRIVAIDESPEATTLVKEGVAFSSDYWSAGALCTIFLPLSGALLQVPRVADSSLSTVLDVLALICALEGLLLSAVCHCHFSSIKHNGHASRWAQYARESFSRKWGNIAVLLSMPTVNLAWSVIFILFAILSMFACPQVVCTMIDRMLARSSDTGTPLVLAVFVFLRTAHFLFVILTFRRLHNHCCKQISDSEINLQENGRLTPRGALRLNLHLHVCLAVAFCSVKDTNGPEAIPASKAMANNHGDSPNHGCSFVCPLQTPRSRRAATDATP</sequence>
<dbReference type="EMBL" id="JANHOG010000602">
    <property type="protein sequence ID" value="KAJ3552911.1"/>
    <property type="molecule type" value="Genomic_DNA"/>
</dbReference>
<organism evidence="1 2">
    <name type="scientific">Phlebia brevispora</name>
    <dbReference type="NCBI Taxonomy" id="194682"/>
    <lineage>
        <taxon>Eukaryota</taxon>
        <taxon>Fungi</taxon>
        <taxon>Dikarya</taxon>
        <taxon>Basidiomycota</taxon>
        <taxon>Agaricomycotina</taxon>
        <taxon>Agaricomycetes</taxon>
        <taxon>Polyporales</taxon>
        <taxon>Meruliaceae</taxon>
        <taxon>Phlebia</taxon>
    </lineage>
</organism>
<reference evidence="1" key="1">
    <citation type="submission" date="2022-07" db="EMBL/GenBank/DDBJ databases">
        <title>Genome Sequence of Phlebia brevispora.</title>
        <authorList>
            <person name="Buettner E."/>
        </authorList>
    </citation>
    <scope>NUCLEOTIDE SEQUENCE</scope>
    <source>
        <strain evidence="1">MPL23</strain>
    </source>
</reference>
<name>A0ACC1T496_9APHY</name>
<comment type="caution">
    <text evidence="1">The sequence shown here is derived from an EMBL/GenBank/DDBJ whole genome shotgun (WGS) entry which is preliminary data.</text>
</comment>
<proteinExistence type="predicted"/>
<keyword evidence="2" id="KW-1185">Reference proteome</keyword>
<dbReference type="Proteomes" id="UP001148662">
    <property type="component" value="Unassembled WGS sequence"/>
</dbReference>
<gene>
    <name evidence="1" type="ORF">NM688_g3903</name>
</gene>
<accession>A0ACC1T496</accession>
<protein>
    <submittedName>
        <fullName evidence="1">Uncharacterized protein</fullName>
    </submittedName>
</protein>